<feature type="signal peptide" evidence="2">
    <location>
        <begin position="1"/>
        <end position="29"/>
    </location>
</feature>
<dbReference type="SUPFAM" id="SSF50353">
    <property type="entry name" value="Cytokine"/>
    <property type="match status" value="1"/>
</dbReference>
<keyword evidence="3" id="KW-1185">Reference proteome</keyword>
<dbReference type="Proteomes" id="UP000515150">
    <property type="component" value="Chromosome 6"/>
</dbReference>
<gene>
    <name evidence="4" type="primary">LOC114857057</name>
</gene>
<evidence type="ECO:0000313" key="4">
    <source>
        <dbReference type="RefSeq" id="XP_029008975.1"/>
    </source>
</evidence>
<evidence type="ECO:0000313" key="3">
    <source>
        <dbReference type="Proteomes" id="UP000515150"/>
    </source>
</evidence>
<dbReference type="RefSeq" id="XP_029008975.1">
    <property type="nucleotide sequence ID" value="XM_029153142.3"/>
</dbReference>
<sequence>MGSPLTRQPAFLSLVLFSVLVSVLVDCRAMLMNVKQRPQETQQRRFHAGTRAESVTAVGRFYLELRKPVKRGISKYFGVNLPVGTDRVNVVSIKKRLLCINSKRRLYNSRQKDTDDCLFYHIWLDLMKHRAAFDPTGRSRLLHMMKAEFHTAHKPPDASSAPTEPSVKRKRRSEEVNPSDPLGSHPLPSHAAKYSKAPAHGQHEQDQAGAVSKETIASCDDPLRVLQSQGPVSPVKTNIAEWAEPH</sequence>
<name>A0A6P7MRX3_BETSP</name>
<evidence type="ECO:0000256" key="1">
    <source>
        <dbReference type="SAM" id="MobiDB-lite"/>
    </source>
</evidence>
<feature type="chain" id="PRO_5027715035" evidence="2">
    <location>
        <begin position="30"/>
        <end position="246"/>
    </location>
</feature>
<accession>A0A6P7MRX3</accession>
<evidence type="ECO:0000256" key="2">
    <source>
        <dbReference type="SAM" id="SignalP"/>
    </source>
</evidence>
<organism evidence="3 4">
    <name type="scientific">Betta splendens</name>
    <name type="common">Siamese fighting fish</name>
    <dbReference type="NCBI Taxonomy" id="158456"/>
    <lineage>
        <taxon>Eukaryota</taxon>
        <taxon>Metazoa</taxon>
        <taxon>Chordata</taxon>
        <taxon>Craniata</taxon>
        <taxon>Vertebrata</taxon>
        <taxon>Euteleostomi</taxon>
        <taxon>Actinopterygii</taxon>
        <taxon>Neopterygii</taxon>
        <taxon>Teleostei</taxon>
        <taxon>Neoteleostei</taxon>
        <taxon>Acanthomorphata</taxon>
        <taxon>Anabantaria</taxon>
        <taxon>Anabantiformes</taxon>
        <taxon>Anabantoidei</taxon>
        <taxon>Osphronemidae</taxon>
        <taxon>Betta</taxon>
    </lineage>
</organism>
<dbReference type="InParanoid" id="A0A6P7MRX3"/>
<dbReference type="GeneID" id="114857057"/>
<protein>
    <submittedName>
        <fullName evidence="4">Uncharacterized protein LOC114857057</fullName>
    </submittedName>
</protein>
<feature type="region of interest" description="Disordered" evidence="1">
    <location>
        <begin position="150"/>
        <end position="246"/>
    </location>
</feature>
<dbReference type="KEGG" id="bspl:114857057"/>
<dbReference type="AlphaFoldDB" id="A0A6P7MRX3"/>
<dbReference type="InterPro" id="IPR008996">
    <property type="entry name" value="IL1/FGF"/>
</dbReference>
<keyword evidence="2" id="KW-0732">Signal</keyword>
<dbReference type="OrthoDB" id="8909943at2759"/>
<reference evidence="4" key="1">
    <citation type="submission" date="2025-08" db="UniProtKB">
        <authorList>
            <consortium name="RefSeq"/>
        </authorList>
    </citation>
    <scope>IDENTIFICATION</scope>
</reference>
<proteinExistence type="predicted"/>